<dbReference type="EMBL" id="UINC01208776">
    <property type="protein sequence ID" value="SVE31488.1"/>
    <property type="molecule type" value="Genomic_DNA"/>
</dbReference>
<dbReference type="PANTHER" id="PTHR36932">
    <property type="entry name" value="CAPSULAR POLYSACCHARIDE BIOSYNTHESIS PROTEIN"/>
    <property type="match status" value="1"/>
</dbReference>
<gene>
    <name evidence="1" type="ORF">METZ01_LOCUS484342</name>
</gene>
<feature type="non-terminal residue" evidence="1">
    <location>
        <position position="174"/>
    </location>
</feature>
<proteinExistence type="predicted"/>
<sequence length="174" mass="20769">MASAKGSLLNRLRYDKTTNLRVDKYIERESWSKSDWTEWIEAKQSTILSEARQYVPYYQNYWSQSNSDFQDIKNWPIISKQEINKYPDHFLDIRFKKKDLYQDHTSGTTGTPFNIFLDKNTVKEEYALFQARVKEKFGIDLNDPWAIIGAQRVTPIKQTKPPFWVYNFSSKQLY</sequence>
<reference evidence="1" key="1">
    <citation type="submission" date="2018-05" db="EMBL/GenBank/DDBJ databases">
        <authorList>
            <person name="Lanie J.A."/>
            <person name="Ng W.-L."/>
            <person name="Kazmierczak K.M."/>
            <person name="Andrzejewski T.M."/>
            <person name="Davidsen T.M."/>
            <person name="Wayne K.J."/>
            <person name="Tettelin H."/>
            <person name="Glass J.I."/>
            <person name="Rusch D."/>
            <person name="Podicherti R."/>
            <person name="Tsui H.-C.T."/>
            <person name="Winkler M.E."/>
        </authorList>
    </citation>
    <scope>NUCLEOTIDE SEQUENCE</scope>
</reference>
<organism evidence="1">
    <name type="scientific">marine metagenome</name>
    <dbReference type="NCBI Taxonomy" id="408172"/>
    <lineage>
        <taxon>unclassified sequences</taxon>
        <taxon>metagenomes</taxon>
        <taxon>ecological metagenomes</taxon>
    </lineage>
</organism>
<dbReference type="InterPro" id="IPR053158">
    <property type="entry name" value="CapK_Type1_Caps_Biosynth"/>
</dbReference>
<dbReference type="InterPro" id="IPR042099">
    <property type="entry name" value="ANL_N_sf"/>
</dbReference>
<name>A0A383CIR8_9ZZZZ</name>
<accession>A0A383CIR8</accession>
<evidence type="ECO:0000313" key="1">
    <source>
        <dbReference type="EMBL" id="SVE31488.1"/>
    </source>
</evidence>
<dbReference type="AlphaFoldDB" id="A0A383CIR8"/>
<dbReference type="PANTHER" id="PTHR36932:SF1">
    <property type="entry name" value="CAPSULAR POLYSACCHARIDE BIOSYNTHESIS PROTEIN"/>
    <property type="match status" value="1"/>
</dbReference>
<dbReference type="Gene3D" id="3.40.50.12780">
    <property type="entry name" value="N-terminal domain of ligase-like"/>
    <property type="match status" value="1"/>
</dbReference>
<protein>
    <submittedName>
        <fullName evidence="1">Uncharacterized protein</fullName>
    </submittedName>
</protein>